<proteinExistence type="predicted"/>
<name>A0A2N8HD65_9BACT</name>
<dbReference type="InterPro" id="IPR049458">
    <property type="entry name" value="EpsG-like"/>
</dbReference>
<feature type="transmembrane region" description="Helical" evidence="1">
    <location>
        <begin position="330"/>
        <end position="345"/>
    </location>
</feature>
<evidence type="ECO:0000313" key="2">
    <source>
        <dbReference type="EMBL" id="PNC17829.1"/>
    </source>
</evidence>
<keyword evidence="1" id="KW-0812">Transmembrane</keyword>
<feature type="transmembrane region" description="Helical" evidence="1">
    <location>
        <begin position="217"/>
        <end position="236"/>
    </location>
</feature>
<dbReference type="Proteomes" id="UP000236000">
    <property type="component" value="Unassembled WGS sequence"/>
</dbReference>
<feature type="transmembrane region" description="Helical" evidence="1">
    <location>
        <begin position="357"/>
        <end position="374"/>
    </location>
</feature>
<evidence type="ECO:0000313" key="3">
    <source>
        <dbReference type="Proteomes" id="UP000236000"/>
    </source>
</evidence>
<accession>A0A2N8HD65</accession>
<feature type="transmembrane region" description="Helical" evidence="1">
    <location>
        <begin position="277"/>
        <end position="293"/>
    </location>
</feature>
<feature type="transmembrane region" description="Helical" evidence="1">
    <location>
        <begin position="305"/>
        <end position="324"/>
    </location>
</feature>
<dbReference type="AlphaFoldDB" id="A0A2N8HD65"/>
<feature type="transmembrane region" description="Helical" evidence="1">
    <location>
        <begin position="14"/>
        <end position="36"/>
    </location>
</feature>
<dbReference type="EMBL" id="PJKA01000012">
    <property type="protein sequence ID" value="PNC17829.1"/>
    <property type="molecule type" value="Genomic_DNA"/>
</dbReference>
<comment type="caution">
    <text evidence="2">The sequence shown here is derived from an EMBL/GenBank/DDBJ whole genome shotgun (WGS) entry which is preliminary data.</text>
</comment>
<protein>
    <submittedName>
        <fullName evidence="2">EpsG family protein</fullName>
    </submittedName>
</protein>
<feature type="transmembrane region" description="Helical" evidence="1">
    <location>
        <begin position="43"/>
        <end position="61"/>
    </location>
</feature>
<feature type="transmembrane region" description="Helical" evidence="1">
    <location>
        <begin position="184"/>
        <end position="210"/>
    </location>
</feature>
<sequence length="376" mass="42503">MCFDFVPISLYTALFNWTVLFFILGAVYQAGTAGIYSPATTRLDSLAGILFVLALILYMGARPVSGEFGDTINYAAEFQTLQEGEAGNWKAQLTGMKGEWLFAVILHAWVQHGNVHDYFLTCAAVYVGALALASYRIFGARWFIPFLVACAMFTFWVYGVNGIRNGMAASVMILGLTFRKNLKMLLLFTVLAVSLHKSMMLLAAAGALAWFVTDTRYYVAAWLCCILAVILAGPAIGEMIASSGFFDDPRLTLYINQADELKASSALFSSVGFRWDFLVYSALPIISGCYFLFREEYRDVMYTWLLNIYIAANAFWILCMYAAFSNRFAQLSWFLMGFVFIYPFFKQRFWADQEKKLACFIPAIYVFTFYMNIYNA</sequence>
<dbReference type="Pfam" id="PF14897">
    <property type="entry name" value="EpsG"/>
    <property type="match status" value="1"/>
</dbReference>
<keyword evidence="1" id="KW-0472">Membrane</keyword>
<keyword evidence="1" id="KW-1133">Transmembrane helix</keyword>
<gene>
    <name evidence="2" type="ORF">CXU22_08825</name>
</gene>
<dbReference type="OrthoDB" id="7054394at2"/>
<reference evidence="2 3" key="1">
    <citation type="journal article" date="2017" name="BMC Genomics">
        <title>Genome sequencing of 39 Akkermansia muciniphila isolates reveals its population structure, genomic and functional diverisity, and global distribution in mammalian gut microbiotas.</title>
        <authorList>
            <person name="Guo X."/>
            <person name="Li S."/>
            <person name="Zhang J."/>
            <person name="Wu F."/>
            <person name="Li X."/>
            <person name="Wu D."/>
            <person name="Zhang M."/>
            <person name="Ou Z."/>
            <person name="Jie Z."/>
            <person name="Yan Q."/>
            <person name="Li P."/>
            <person name="Yi J."/>
            <person name="Peng Y."/>
        </authorList>
    </citation>
    <scope>NUCLEOTIDE SEQUENCE [LARGE SCALE GENOMIC DNA]</scope>
    <source>
        <strain evidence="2 3">GP24</strain>
    </source>
</reference>
<feature type="transmembrane region" description="Helical" evidence="1">
    <location>
        <begin position="142"/>
        <end position="164"/>
    </location>
</feature>
<evidence type="ECO:0000256" key="1">
    <source>
        <dbReference type="SAM" id="Phobius"/>
    </source>
</evidence>
<organism evidence="2 3">
    <name type="scientific">Akkermansia muciniphila</name>
    <dbReference type="NCBI Taxonomy" id="239935"/>
    <lineage>
        <taxon>Bacteria</taxon>
        <taxon>Pseudomonadati</taxon>
        <taxon>Verrucomicrobiota</taxon>
        <taxon>Verrucomicrobiia</taxon>
        <taxon>Verrucomicrobiales</taxon>
        <taxon>Akkermansiaceae</taxon>
        <taxon>Akkermansia</taxon>
    </lineage>
</organism>